<dbReference type="InterPro" id="IPR027787">
    <property type="entry name" value="Alpha/beta-hydrolase_catalytic"/>
</dbReference>
<keyword evidence="2" id="KW-1133">Transmembrane helix</keyword>
<feature type="transmembrane region" description="Helical" evidence="2">
    <location>
        <begin position="206"/>
        <end position="227"/>
    </location>
</feature>
<feature type="compositionally biased region" description="Basic and acidic residues" evidence="1">
    <location>
        <begin position="20"/>
        <end position="29"/>
    </location>
</feature>
<feature type="domain" description="Alpha/beta-hydrolase catalytic" evidence="3">
    <location>
        <begin position="342"/>
        <end position="629"/>
    </location>
</feature>
<protein>
    <submittedName>
        <fullName evidence="5">Predicted membrane protein (DUF2319)</fullName>
    </submittedName>
</protein>
<evidence type="ECO:0000256" key="1">
    <source>
        <dbReference type="SAM" id="MobiDB-lite"/>
    </source>
</evidence>
<feature type="transmembrane region" description="Helical" evidence="2">
    <location>
        <begin position="248"/>
        <end position="270"/>
    </location>
</feature>
<dbReference type="Pfam" id="PF10081">
    <property type="entry name" value="Abhydrolase_9"/>
    <property type="match status" value="1"/>
</dbReference>
<dbReference type="Pfam" id="PF15420">
    <property type="entry name" value="Abhydrolase_9_N"/>
    <property type="match status" value="1"/>
</dbReference>
<feature type="region of interest" description="Disordered" evidence="1">
    <location>
        <begin position="20"/>
        <end position="39"/>
    </location>
</feature>
<evidence type="ECO:0000259" key="4">
    <source>
        <dbReference type="Pfam" id="PF15420"/>
    </source>
</evidence>
<name>A0A6J4J0A7_9PSEU</name>
<keyword evidence="2" id="KW-0812">Transmembrane</keyword>
<sequence>MGSVTTPVFALARRGKVDSVADGEGRTASREATPIPEAPREELDTEFQAEFEAELEHHHLWHREGQRHDFGGDSPLLPPRLAPWVRYVPRAHPAGVVLGTAFGLISLTPSLIPRDYLFQGLATGISGALGYALGVAIAWLLARTARWTDLTDRVRRAQPVWLTPGAWVVLVLTATASLLGILLAGAAWQRQVAGLMGLEQPTTDGWLRAGPVALVVAGVLVGFGRGVRWLAARAADLLRRRVHLPRRVAAIAGALLALLLVVAMIDTIVVRTGLRVADSVFGAANDQPYPGVVPPTSPLRSGSPASLVRWETIGREGQSFVAGGRPPGDLATASGRPPVDPIRVYAGLLSAPGPTERAAMALAELERTGAFDRAVLAVVTTTGTGWIDAPTADALELVWGGDTAIVATQYSYLPSWLSFVVDRTRAEAEGRALFDAVHARVERMPPERRPRLLVFGESLGSQGSEAAFTSLEDARTQADGVLWVGPPHSNTLHATLTAERDPGSRAILPVVDGGREVRFGSTAADLARPPGPWDAPRVVYLQHASDPVVWWSPALLWSRPEWLAEPPGPDVSPTMDWFPVVTFWQVTIDLTNSLSVPDGHGHVYRSSVLGGWLALGTPAGWTDADTTRVAGILGA</sequence>
<dbReference type="EMBL" id="CADCTH010000334">
    <property type="protein sequence ID" value="CAA9263597.1"/>
    <property type="molecule type" value="Genomic_DNA"/>
</dbReference>
<gene>
    <name evidence="5" type="ORF">AVDCRST_MAG54-2606</name>
</gene>
<reference evidence="5" key="1">
    <citation type="submission" date="2020-02" db="EMBL/GenBank/DDBJ databases">
        <authorList>
            <person name="Meier V. D."/>
        </authorList>
    </citation>
    <scope>NUCLEOTIDE SEQUENCE</scope>
    <source>
        <strain evidence="5">AVDCRST_MAG54</strain>
    </source>
</reference>
<evidence type="ECO:0000259" key="3">
    <source>
        <dbReference type="Pfam" id="PF10081"/>
    </source>
</evidence>
<dbReference type="AlphaFoldDB" id="A0A6J4J0A7"/>
<dbReference type="InterPro" id="IPR027788">
    <property type="entry name" value="Alpha/beta-hydrolase_N_dom"/>
</dbReference>
<feature type="transmembrane region" description="Helical" evidence="2">
    <location>
        <begin position="161"/>
        <end position="186"/>
    </location>
</feature>
<proteinExistence type="predicted"/>
<feature type="transmembrane region" description="Helical" evidence="2">
    <location>
        <begin position="118"/>
        <end position="141"/>
    </location>
</feature>
<organism evidence="5">
    <name type="scientific">uncultured Actinomycetospora sp</name>
    <dbReference type="NCBI Taxonomy" id="1135996"/>
    <lineage>
        <taxon>Bacteria</taxon>
        <taxon>Bacillati</taxon>
        <taxon>Actinomycetota</taxon>
        <taxon>Actinomycetes</taxon>
        <taxon>Pseudonocardiales</taxon>
        <taxon>Pseudonocardiaceae</taxon>
        <taxon>Actinomycetospora</taxon>
        <taxon>environmental samples</taxon>
    </lineage>
</organism>
<evidence type="ECO:0000256" key="2">
    <source>
        <dbReference type="SAM" id="Phobius"/>
    </source>
</evidence>
<keyword evidence="2" id="KW-0472">Membrane</keyword>
<accession>A0A6J4J0A7</accession>
<feature type="domain" description="Alpha/beta-hydrolase N-terminal" evidence="4">
    <location>
        <begin position="107"/>
        <end position="324"/>
    </location>
</feature>
<evidence type="ECO:0000313" key="5">
    <source>
        <dbReference type="EMBL" id="CAA9263597.1"/>
    </source>
</evidence>